<reference evidence="3" key="1">
    <citation type="journal article" date="2019" name="Int. J. Syst. Evol. Microbiol.">
        <title>The Global Catalogue of Microorganisms (GCM) 10K type strain sequencing project: providing services to taxonomists for standard genome sequencing and annotation.</title>
        <authorList>
            <consortium name="The Broad Institute Genomics Platform"/>
            <consortium name="The Broad Institute Genome Sequencing Center for Infectious Disease"/>
            <person name="Wu L."/>
            <person name="Ma J."/>
        </authorList>
    </citation>
    <scope>NUCLEOTIDE SEQUENCE [LARGE SCALE GENOMIC DNA]</scope>
    <source>
        <strain evidence="3">CCUG 63682</strain>
    </source>
</reference>
<evidence type="ECO:0000313" key="2">
    <source>
        <dbReference type="EMBL" id="MFC4723427.1"/>
    </source>
</evidence>
<gene>
    <name evidence="2" type="ORF">ACFO5O_13915</name>
</gene>
<sequence length="249" mass="28769">MIKFFRKIRFNLMETGKTGKYLKYAAGEIVLVVIGILIALSINNWNNDRIENQKLNTYLKALKFETQNNINRLAAALTRASKDLQMSVETISKLNAETSKNLTSDDIINLNLGPIFKIELEQSVINEIMYTGVLEHLSNDSLKKKISRINLELEDYKTSYNHARAIWDDYMLPYHSKHINVTGLWDSINNIALPKLPFKNDLDAFVYNREYANILASRARMMGNLERDIKLITTRFNALVDELDMFLDE</sequence>
<dbReference type="Proteomes" id="UP001595953">
    <property type="component" value="Unassembled WGS sequence"/>
</dbReference>
<evidence type="ECO:0000256" key="1">
    <source>
        <dbReference type="SAM" id="Phobius"/>
    </source>
</evidence>
<feature type="transmembrane region" description="Helical" evidence="1">
    <location>
        <begin position="21"/>
        <end position="42"/>
    </location>
</feature>
<keyword evidence="3" id="KW-1185">Reference proteome</keyword>
<comment type="caution">
    <text evidence="2">The sequence shown here is derived from an EMBL/GenBank/DDBJ whole genome shotgun (WGS) entry which is preliminary data.</text>
</comment>
<accession>A0ABV9N512</accession>
<organism evidence="2 3">
    <name type="scientific">Geojedonia litorea</name>
    <dbReference type="NCBI Taxonomy" id="1268269"/>
    <lineage>
        <taxon>Bacteria</taxon>
        <taxon>Pseudomonadati</taxon>
        <taxon>Bacteroidota</taxon>
        <taxon>Flavobacteriia</taxon>
        <taxon>Flavobacteriales</taxon>
        <taxon>Flavobacteriaceae</taxon>
        <taxon>Geojedonia</taxon>
    </lineage>
</organism>
<name>A0ABV9N512_9FLAO</name>
<keyword evidence="1" id="KW-0812">Transmembrane</keyword>
<dbReference type="RefSeq" id="WP_387964794.1">
    <property type="nucleotide sequence ID" value="NZ_JBHSGP010000014.1"/>
</dbReference>
<dbReference type="InterPro" id="IPR045749">
    <property type="entry name" value="DUF6090"/>
</dbReference>
<keyword evidence="1" id="KW-1133">Transmembrane helix</keyword>
<dbReference type="EMBL" id="JBHSGP010000014">
    <property type="protein sequence ID" value="MFC4723427.1"/>
    <property type="molecule type" value="Genomic_DNA"/>
</dbReference>
<dbReference type="Pfam" id="PF19578">
    <property type="entry name" value="DUF6090"/>
    <property type="match status" value="1"/>
</dbReference>
<protein>
    <submittedName>
        <fullName evidence="2">DUF6090 family protein</fullName>
    </submittedName>
</protein>
<proteinExistence type="predicted"/>
<keyword evidence="1" id="KW-0472">Membrane</keyword>
<evidence type="ECO:0000313" key="3">
    <source>
        <dbReference type="Proteomes" id="UP001595953"/>
    </source>
</evidence>